<dbReference type="InterPro" id="IPR013805">
    <property type="entry name" value="GrpE_CC"/>
</dbReference>
<keyword evidence="5" id="KW-0346">Stress response</keyword>
<comment type="caution">
    <text evidence="10">The sequence shown here is derived from an EMBL/GenBank/DDBJ whole genome shotgun (WGS) entry which is preliminary data.</text>
</comment>
<name>A0ABD2LIE4_9BILA</name>
<feature type="region of interest" description="Disordered" evidence="9">
    <location>
        <begin position="25"/>
        <end position="49"/>
    </location>
</feature>
<dbReference type="PROSITE" id="PS01071">
    <property type="entry name" value="GRPE"/>
    <property type="match status" value="1"/>
</dbReference>
<evidence type="ECO:0000256" key="9">
    <source>
        <dbReference type="SAM" id="MobiDB-lite"/>
    </source>
</evidence>
<dbReference type="SUPFAM" id="SSF51064">
    <property type="entry name" value="Head domain of nucleotide exchange factor GrpE"/>
    <property type="match status" value="1"/>
</dbReference>
<keyword evidence="6 7" id="KW-0143">Chaperone</keyword>
<comment type="similarity">
    <text evidence="2 8">Belongs to the GrpE family.</text>
</comment>
<protein>
    <recommendedName>
        <fullName evidence="7">GrpE protein homolog</fullName>
    </recommendedName>
</protein>
<feature type="compositionally biased region" description="Polar residues" evidence="9">
    <location>
        <begin position="25"/>
        <end position="47"/>
    </location>
</feature>
<dbReference type="CDD" id="cd00446">
    <property type="entry name" value="GrpE"/>
    <property type="match status" value="1"/>
</dbReference>
<dbReference type="InterPro" id="IPR009012">
    <property type="entry name" value="GrpE_head"/>
</dbReference>
<organism evidence="10 11">
    <name type="scientific">Heterodera trifolii</name>
    <dbReference type="NCBI Taxonomy" id="157864"/>
    <lineage>
        <taxon>Eukaryota</taxon>
        <taxon>Metazoa</taxon>
        <taxon>Ecdysozoa</taxon>
        <taxon>Nematoda</taxon>
        <taxon>Chromadorea</taxon>
        <taxon>Rhabditida</taxon>
        <taxon>Tylenchina</taxon>
        <taxon>Tylenchomorpha</taxon>
        <taxon>Tylenchoidea</taxon>
        <taxon>Heteroderidae</taxon>
        <taxon>Heteroderinae</taxon>
        <taxon>Heterodera</taxon>
    </lineage>
</organism>
<dbReference type="Gene3D" id="2.30.22.10">
    <property type="entry name" value="Head domain of nucleotide exchange factor GrpE"/>
    <property type="match status" value="1"/>
</dbReference>
<dbReference type="FunFam" id="2.30.22.10:FF:000001">
    <property type="entry name" value="Protein GrpE"/>
    <property type="match status" value="1"/>
</dbReference>
<evidence type="ECO:0000313" key="10">
    <source>
        <dbReference type="EMBL" id="KAL3115005.1"/>
    </source>
</evidence>
<sequence length="215" mass="24443">MTSRILNCNLRRYFCRTNQHIEFGTTKTSSDKQSPPSPSNNQTQHEGLSQECREQIEQMEKLKSDNEMLTDKYKRALADMENLRKRTQRQIEEAKLFAIQPFCKDLLEVADVLDLALNSLEKVKTEDGAASLDSGVHKGIKMTKEVLLKTFKKHGLVPVKPEGQKFDPNLHEAVYEISKDQSNRPAGHIAHVLNIGYSLNDRPIRPAKVGVVKME</sequence>
<keyword evidence="7" id="KW-0496">Mitochondrion</keyword>
<dbReference type="EMBL" id="JBICBT010000402">
    <property type="protein sequence ID" value="KAL3115005.1"/>
    <property type="molecule type" value="Genomic_DNA"/>
</dbReference>
<dbReference type="Pfam" id="PF01025">
    <property type="entry name" value="GrpE"/>
    <property type="match status" value="1"/>
</dbReference>
<dbReference type="Gene3D" id="3.90.20.20">
    <property type="match status" value="1"/>
</dbReference>
<dbReference type="Proteomes" id="UP001620626">
    <property type="component" value="Unassembled WGS sequence"/>
</dbReference>
<proteinExistence type="inferred from homology"/>
<keyword evidence="11" id="KW-1185">Reference proteome</keyword>
<dbReference type="InterPro" id="IPR000740">
    <property type="entry name" value="GrpE"/>
</dbReference>
<evidence type="ECO:0000256" key="7">
    <source>
        <dbReference type="RuleBase" id="RU000640"/>
    </source>
</evidence>
<accession>A0ABD2LIE4</accession>
<keyword evidence="4" id="KW-0963">Cytoplasm</keyword>
<comment type="function">
    <text evidence="7">Essential component of the PAM complex, a complex required for the translocation of transit peptide-containing proteins from the inner membrane into the mitochondrial matrix in an ATP-dependent manner.</text>
</comment>
<gene>
    <name evidence="10" type="ORF">niasHT_019981</name>
</gene>
<dbReference type="SUPFAM" id="SSF58014">
    <property type="entry name" value="Coiled-coil domain of nucleotide exchange factor GrpE"/>
    <property type="match status" value="1"/>
</dbReference>
<evidence type="ECO:0000256" key="5">
    <source>
        <dbReference type="ARBA" id="ARBA00023016"/>
    </source>
</evidence>
<dbReference type="GO" id="GO:0005759">
    <property type="term" value="C:mitochondrial matrix"/>
    <property type="evidence" value="ECO:0007669"/>
    <property type="project" value="UniProtKB-SubCell"/>
</dbReference>
<comment type="subunit">
    <text evidence="3">Homodimer.</text>
</comment>
<evidence type="ECO:0000256" key="3">
    <source>
        <dbReference type="ARBA" id="ARBA00011738"/>
    </source>
</evidence>
<evidence type="ECO:0000256" key="4">
    <source>
        <dbReference type="ARBA" id="ARBA00022490"/>
    </source>
</evidence>
<evidence type="ECO:0000256" key="6">
    <source>
        <dbReference type="ARBA" id="ARBA00023186"/>
    </source>
</evidence>
<reference evidence="10 11" key="1">
    <citation type="submission" date="2024-10" db="EMBL/GenBank/DDBJ databases">
        <authorList>
            <person name="Kim D."/>
        </authorList>
    </citation>
    <scope>NUCLEOTIDE SEQUENCE [LARGE SCALE GENOMIC DNA]</scope>
    <source>
        <strain evidence="10">BH-2024</strain>
    </source>
</reference>
<dbReference type="PANTHER" id="PTHR21237">
    <property type="entry name" value="GRPE PROTEIN"/>
    <property type="match status" value="1"/>
</dbReference>
<dbReference type="AlphaFoldDB" id="A0ABD2LIE4"/>
<dbReference type="PRINTS" id="PR00773">
    <property type="entry name" value="GRPEPROTEIN"/>
</dbReference>
<evidence type="ECO:0000313" key="11">
    <source>
        <dbReference type="Proteomes" id="UP001620626"/>
    </source>
</evidence>
<dbReference type="HAMAP" id="MF_01151">
    <property type="entry name" value="GrpE"/>
    <property type="match status" value="1"/>
</dbReference>
<evidence type="ECO:0000256" key="8">
    <source>
        <dbReference type="RuleBase" id="RU004478"/>
    </source>
</evidence>
<comment type="subcellular location">
    <subcellularLocation>
        <location evidence="1">Cytoplasm</location>
    </subcellularLocation>
    <subcellularLocation>
        <location evidence="7">Mitochondrion matrix</location>
    </subcellularLocation>
</comment>
<dbReference type="PANTHER" id="PTHR21237:SF23">
    <property type="entry name" value="GRPE PROTEIN HOMOLOG, MITOCHONDRIAL"/>
    <property type="match status" value="1"/>
</dbReference>
<evidence type="ECO:0000256" key="2">
    <source>
        <dbReference type="ARBA" id="ARBA00009054"/>
    </source>
</evidence>
<evidence type="ECO:0000256" key="1">
    <source>
        <dbReference type="ARBA" id="ARBA00004496"/>
    </source>
</evidence>